<feature type="domain" description="LNR" evidence="4">
    <location>
        <begin position="145"/>
        <end position="165"/>
    </location>
</feature>
<dbReference type="RefSeq" id="XP_014158401.1">
    <property type="nucleotide sequence ID" value="XM_014302926.1"/>
</dbReference>
<dbReference type="AlphaFoldDB" id="A0A0L0G6C2"/>
<protein>
    <recommendedName>
        <fullName evidence="4">LNR domain-containing protein</fullName>
    </recommendedName>
</protein>
<dbReference type="EMBL" id="KQ241760">
    <property type="protein sequence ID" value="KNC84499.1"/>
    <property type="molecule type" value="Genomic_DNA"/>
</dbReference>
<evidence type="ECO:0000256" key="2">
    <source>
        <dbReference type="ARBA" id="ARBA00023157"/>
    </source>
</evidence>
<dbReference type="Proteomes" id="UP000054560">
    <property type="component" value="Unassembled WGS sequence"/>
</dbReference>
<keyword evidence="6" id="KW-1185">Reference proteome</keyword>
<keyword evidence="2" id="KW-1015">Disulfide bond</keyword>
<name>A0A0L0G6C2_9EUKA</name>
<accession>A0A0L0G6C2</accession>
<keyword evidence="3" id="KW-0325">Glycoprotein</keyword>
<reference evidence="5 6" key="1">
    <citation type="submission" date="2011-02" db="EMBL/GenBank/DDBJ databases">
        <title>The Genome Sequence of Sphaeroforma arctica JP610.</title>
        <authorList>
            <consortium name="The Broad Institute Genome Sequencing Platform"/>
            <person name="Russ C."/>
            <person name="Cuomo C."/>
            <person name="Young S.K."/>
            <person name="Zeng Q."/>
            <person name="Gargeya S."/>
            <person name="Alvarado L."/>
            <person name="Berlin A."/>
            <person name="Chapman S.B."/>
            <person name="Chen Z."/>
            <person name="Freedman E."/>
            <person name="Gellesch M."/>
            <person name="Goldberg J."/>
            <person name="Griggs A."/>
            <person name="Gujja S."/>
            <person name="Heilman E."/>
            <person name="Heiman D."/>
            <person name="Howarth C."/>
            <person name="Mehta T."/>
            <person name="Neiman D."/>
            <person name="Pearson M."/>
            <person name="Roberts A."/>
            <person name="Saif S."/>
            <person name="Shea T."/>
            <person name="Shenoy N."/>
            <person name="Sisk P."/>
            <person name="Stolte C."/>
            <person name="Sykes S."/>
            <person name="White J."/>
            <person name="Yandava C."/>
            <person name="Burger G."/>
            <person name="Gray M.W."/>
            <person name="Holland P.W.H."/>
            <person name="King N."/>
            <person name="Lang F.B.F."/>
            <person name="Roger A.J."/>
            <person name="Ruiz-Trillo I."/>
            <person name="Haas B."/>
            <person name="Nusbaum C."/>
            <person name="Birren B."/>
        </authorList>
    </citation>
    <scope>NUCLEOTIDE SEQUENCE [LARGE SCALE GENOMIC DNA]</scope>
    <source>
        <strain evidence="5 6">JP610</strain>
    </source>
</reference>
<proteinExistence type="predicted"/>
<evidence type="ECO:0000256" key="3">
    <source>
        <dbReference type="ARBA" id="ARBA00023180"/>
    </source>
</evidence>
<keyword evidence="1" id="KW-0677">Repeat</keyword>
<dbReference type="eggNOG" id="ENOG502SQ3Z">
    <property type="taxonomic scope" value="Eukaryota"/>
</dbReference>
<organism evidence="5 6">
    <name type="scientific">Sphaeroforma arctica JP610</name>
    <dbReference type="NCBI Taxonomy" id="667725"/>
    <lineage>
        <taxon>Eukaryota</taxon>
        <taxon>Ichthyosporea</taxon>
        <taxon>Ichthyophonida</taxon>
        <taxon>Sphaeroforma</taxon>
    </lineage>
</organism>
<dbReference type="GeneID" id="25903777"/>
<evidence type="ECO:0000313" key="6">
    <source>
        <dbReference type="Proteomes" id="UP000054560"/>
    </source>
</evidence>
<dbReference type="InterPro" id="IPR000800">
    <property type="entry name" value="Notch_dom"/>
</dbReference>
<evidence type="ECO:0000259" key="4">
    <source>
        <dbReference type="Pfam" id="PF00066"/>
    </source>
</evidence>
<evidence type="ECO:0000256" key="1">
    <source>
        <dbReference type="ARBA" id="ARBA00022737"/>
    </source>
</evidence>
<dbReference type="Pfam" id="PF00066">
    <property type="entry name" value="Notch"/>
    <property type="match status" value="1"/>
</dbReference>
<sequence>MLKHKDMKRHALNFAESGDKFAKAFVAAFQKMIGLGSARCSTTGTVCGASQVCEKKLDSEGFYIEGTCKRNEVIDGPLCDADKCPEHVALMKVIVARMTAMPAAQRKCAETPSVTKLAMSKHVTLTTVIASRMIVAEVVQRHGEGDSECDRACINRACKWDNGDCPVPSDNNKDCGTRFWGDFNDCCLSWAFFGHCERLPKYMLASCPNACLVGKRFDPKLKKDWSVKCPSLAADGHCEESPEYMLVVCKASCKHAIH</sequence>
<gene>
    <name evidence="5" type="ORF">SARC_03273</name>
</gene>
<evidence type="ECO:0000313" key="5">
    <source>
        <dbReference type="EMBL" id="KNC84499.1"/>
    </source>
</evidence>